<evidence type="ECO:0000256" key="6">
    <source>
        <dbReference type="ARBA" id="ARBA00023002"/>
    </source>
</evidence>
<name>A0AAF5DJM1_STRER</name>
<dbReference type="EC" id="1.1.1.37" evidence="3"/>
<evidence type="ECO:0000313" key="12">
    <source>
        <dbReference type="Proteomes" id="UP000035681"/>
    </source>
</evidence>
<evidence type="ECO:0000256" key="1">
    <source>
        <dbReference type="ARBA" id="ARBA00008824"/>
    </source>
</evidence>
<evidence type="ECO:0000256" key="9">
    <source>
        <dbReference type="SAM" id="Coils"/>
    </source>
</evidence>
<evidence type="ECO:0000256" key="3">
    <source>
        <dbReference type="ARBA" id="ARBA00012995"/>
    </source>
</evidence>
<dbReference type="SUPFAM" id="SSF56327">
    <property type="entry name" value="LDH C-terminal domain-like"/>
    <property type="match status" value="1"/>
</dbReference>
<dbReference type="GO" id="GO:0006099">
    <property type="term" value="P:tricarboxylic acid cycle"/>
    <property type="evidence" value="ECO:0007669"/>
    <property type="project" value="UniProtKB-KW"/>
</dbReference>
<dbReference type="Pfam" id="PF02866">
    <property type="entry name" value="Ldh_1_C"/>
    <property type="match status" value="1"/>
</dbReference>
<feature type="domain" description="Lactate/malate dehydrogenase N-terminal" evidence="10">
    <location>
        <begin position="31"/>
        <end position="173"/>
    </location>
</feature>
<dbReference type="GO" id="GO:0030060">
    <property type="term" value="F:L-malate dehydrogenase (NAD+) activity"/>
    <property type="evidence" value="ECO:0007669"/>
    <property type="project" value="UniProtKB-EC"/>
</dbReference>
<dbReference type="WBParaSite" id="TCONS_00012324.p1">
    <property type="protein sequence ID" value="TCONS_00012324.p1"/>
    <property type="gene ID" value="XLOC_007943"/>
</dbReference>
<reference evidence="13" key="1">
    <citation type="submission" date="2024-02" db="UniProtKB">
        <authorList>
            <consortium name="WormBaseParasite"/>
        </authorList>
    </citation>
    <scope>IDENTIFICATION</scope>
</reference>
<dbReference type="FunFam" id="3.40.50.720:FF:000013">
    <property type="entry name" value="Malate dehydrogenase"/>
    <property type="match status" value="1"/>
</dbReference>
<evidence type="ECO:0000256" key="2">
    <source>
        <dbReference type="ARBA" id="ARBA00011738"/>
    </source>
</evidence>
<feature type="coiled-coil region" evidence="9">
    <location>
        <begin position="491"/>
        <end position="528"/>
    </location>
</feature>
<keyword evidence="12" id="KW-1185">Reference proteome</keyword>
<dbReference type="InterPro" id="IPR036291">
    <property type="entry name" value="NAD(P)-bd_dom_sf"/>
</dbReference>
<organism evidence="12 13">
    <name type="scientific">Strongyloides stercoralis</name>
    <name type="common">Threadworm</name>
    <dbReference type="NCBI Taxonomy" id="6248"/>
    <lineage>
        <taxon>Eukaryota</taxon>
        <taxon>Metazoa</taxon>
        <taxon>Ecdysozoa</taxon>
        <taxon>Nematoda</taxon>
        <taxon>Chromadorea</taxon>
        <taxon>Rhabditida</taxon>
        <taxon>Tylenchina</taxon>
        <taxon>Panagrolaimomorpha</taxon>
        <taxon>Strongyloidoidea</taxon>
        <taxon>Strongyloididae</taxon>
        <taxon>Strongyloides</taxon>
    </lineage>
</organism>
<dbReference type="NCBIfam" id="TIGR01772">
    <property type="entry name" value="MDH_euk_gproteo"/>
    <property type="match status" value="1"/>
</dbReference>
<dbReference type="GO" id="GO:0003735">
    <property type="term" value="F:structural constituent of ribosome"/>
    <property type="evidence" value="ECO:0007669"/>
    <property type="project" value="InterPro"/>
</dbReference>
<feature type="domain" description="Lactate/malate dehydrogenase C-terminal" evidence="11">
    <location>
        <begin position="176"/>
        <end position="334"/>
    </location>
</feature>
<keyword evidence="6" id="KW-0560">Oxidoreductase</keyword>
<keyword evidence="7" id="KW-0520">NAD</keyword>
<dbReference type="InterPro" id="IPR022383">
    <property type="entry name" value="Lactate/malate_DH_C"/>
</dbReference>
<evidence type="ECO:0000256" key="4">
    <source>
        <dbReference type="ARBA" id="ARBA00016075"/>
    </source>
</evidence>
<dbReference type="SUPFAM" id="SSF51735">
    <property type="entry name" value="NAD(P)-binding Rossmann-fold domains"/>
    <property type="match status" value="1"/>
</dbReference>
<dbReference type="Pfam" id="PF00056">
    <property type="entry name" value="Ldh_1_N"/>
    <property type="match status" value="1"/>
</dbReference>
<sequence length="955" mass="106692">ITMSFNTKVLFNTAKNGMKIAATRNTASAPKVALLGASGGIGQPMGLLLKTNPSIAKLALYDLQGTPGVAADLSHIDSKAQVTAHTGPSELVSCLEGADVVVIPAGLPRKPGMTRDDLFNVNAGIVRDLVEAVAKTCPKAFIALITNPVNSTVPIASEVMKNNGVYDGKRIFGVCTLDVVRAQAFVAELKGLDVTKTVVPVIGGHSGVTIIPLLSQVKGATFTDSEIKALTERIQNAGTEVVKAKAGAGSATLSMALAGARFTQSLIDGLQGRKAVECTYVASDVVQGVEYFSTPVELGPNGAEKILGYGKISSYEQELVTKAVPELQKNISKGSIIFSMLKKVFRNAFGVARIQYRTLCSDNGPKLKDKDIIGDELAEALDNVVDDISKNDPVEKKKTRSSILSKLIESTKESFDTATGHETVELLYDREVASLLEDMPVKPEEKGLNRFFEIRQDSRATAALRKEIFYRAFQSGKSEEEARLIAEESVSRAEEKLRQRREAKLKGAEEEREFIEKTKQEKEEKEGEFFQMAYEWMEKNLYSEQSAGDLSSNLPDVVEVDPSVLNIFGKPSKQLDVFKDAKSYKVNSLDFWNKWDLRKAEIINQGMGPRNIIEQHIEWTKQKKLWPYPINNEYELGEESNVGFYDHIFLQRHLSKYNLPKTGPIAHFMELVCVGLSKNSYMTAAKKREHLDWFGKFFDSKRQETIKRLHEKEQEAAANSLKRITFHIRDAPSLLYSFSLRILVGEELINAVGAPKCMQKCVNSFIVDLHDALTNSSIKNATRVMCDKYDLFVDCARNDRYVCPYEMVYNFTFEGINSFCSKKDAPHSECLDKQFSFIAGACDKKCHLAHQIDDMFQRRTIKIMAKHSGNPQVFIDNLTEFCQSLSCFIPCFKRSLEYKCGEEGHHFLVHAARPFYSLVREIKNKPGVKPLIEKRIPKTCHFLFNKAVLDYYTTY</sequence>
<dbReference type="PANTHER" id="PTHR11540:SF16">
    <property type="entry name" value="MALATE DEHYDROGENASE, MITOCHONDRIAL"/>
    <property type="match status" value="1"/>
</dbReference>
<proteinExistence type="inferred from homology"/>
<keyword evidence="9" id="KW-0175">Coiled coil</keyword>
<dbReference type="Proteomes" id="UP000035681">
    <property type="component" value="Unplaced"/>
</dbReference>
<evidence type="ECO:0000313" key="13">
    <source>
        <dbReference type="WBParaSite" id="TCONS_00012324.p1"/>
    </source>
</evidence>
<dbReference type="InterPro" id="IPR010097">
    <property type="entry name" value="Malate_DH_type1"/>
</dbReference>
<dbReference type="Gene3D" id="3.40.50.720">
    <property type="entry name" value="NAD(P)-binding Rossmann-like Domain"/>
    <property type="match status" value="1"/>
</dbReference>
<dbReference type="PANTHER" id="PTHR11540">
    <property type="entry name" value="MALATE AND LACTATE DEHYDROGENASE"/>
    <property type="match status" value="1"/>
</dbReference>
<comment type="catalytic activity">
    <reaction evidence="8">
        <text>(S)-malate + NAD(+) = oxaloacetate + NADH + H(+)</text>
        <dbReference type="Rhea" id="RHEA:21432"/>
        <dbReference type="ChEBI" id="CHEBI:15378"/>
        <dbReference type="ChEBI" id="CHEBI:15589"/>
        <dbReference type="ChEBI" id="CHEBI:16452"/>
        <dbReference type="ChEBI" id="CHEBI:57540"/>
        <dbReference type="ChEBI" id="CHEBI:57945"/>
        <dbReference type="EC" id="1.1.1.37"/>
    </reaction>
</comment>
<comment type="subunit">
    <text evidence="2">Homodimer.</text>
</comment>
<dbReference type="FunFam" id="3.90.110.10:FF:000001">
    <property type="entry name" value="Malate dehydrogenase"/>
    <property type="match status" value="1"/>
</dbReference>
<evidence type="ECO:0000256" key="7">
    <source>
        <dbReference type="ARBA" id="ARBA00023027"/>
    </source>
</evidence>
<evidence type="ECO:0000259" key="11">
    <source>
        <dbReference type="Pfam" id="PF02866"/>
    </source>
</evidence>
<evidence type="ECO:0000259" key="10">
    <source>
        <dbReference type="Pfam" id="PF00056"/>
    </source>
</evidence>
<accession>A0AAF5DJM1</accession>
<dbReference type="GO" id="GO:0005763">
    <property type="term" value="C:mitochondrial small ribosomal subunit"/>
    <property type="evidence" value="ECO:0007669"/>
    <property type="project" value="InterPro"/>
</dbReference>
<comment type="similarity">
    <text evidence="1">Belongs to the LDH/MDH superfamily. MDH type 1 family.</text>
</comment>
<dbReference type="CDD" id="cd01337">
    <property type="entry name" value="MDH_glyoxysomal_mitochondrial"/>
    <property type="match status" value="1"/>
</dbReference>
<keyword evidence="5" id="KW-0816">Tricarboxylic acid cycle</keyword>
<dbReference type="InterPro" id="IPR026299">
    <property type="entry name" value="MRP-S31"/>
</dbReference>
<dbReference type="InterPro" id="IPR001236">
    <property type="entry name" value="Lactate/malate_DH_N"/>
</dbReference>
<dbReference type="AlphaFoldDB" id="A0AAF5DJM1"/>
<evidence type="ECO:0000256" key="8">
    <source>
        <dbReference type="ARBA" id="ARBA00048313"/>
    </source>
</evidence>
<dbReference type="Gene3D" id="3.90.110.10">
    <property type="entry name" value="Lactate dehydrogenase/glycoside hydrolase, family 4, C-terminal"/>
    <property type="match status" value="1"/>
</dbReference>
<dbReference type="Pfam" id="PF15433">
    <property type="entry name" value="MRP-S31"/>
    <property type="match status" value="1"/>
</dbReference>
<evidence type="ECO:0000256" key="5">
    <source>
        <dbReference type="ARBA" id="ARBA00022532"/>
    </source>
</evidence>
<dbReference type="InterPro" id="IPR015955">
    <property type="entry name" value="Lactate_DH/Glyco_Ohase_4_C"/>
</dbReference>
<protein>
    <recommendedName>
        <fullName evidence="4">Malate dehydrogenase, mitochondrial</fullName>
        <ecNumber evidence="3">1.1.1.37</ecNumber>
    </recommendedName>
</protein>